<organism evidence="12 13">
    <name type="scientific">Gossypium raimondii</name>
    <name type="common">Peruvian cotton</name>
    <name type="synonym">Gossypium klotzschianum subsp. raimondii</name>
    <dbReference type="NCBI Taxonomy" id="29730"/>
    <lineage>
        <taxon>Eukaryota</taxon>
        <taxon>Viridiplantae</taxon>
        <taxon>Streptophyta</taxon>
        <taxon>Embryophyta</taxon>
        <taxon>Tracheophyta</taxon>
        <taxon>Spermatophyta</taxon>
        <taxon>Magnoliopsida</taxon>
        <taxon>eudicotyledons</taxon>
        <taxon>Gunneridae</taxon>
        <taxon>Pentapetalae</taxon>
        <taxon>rosids</taxon>
        <taxon>malvids</taxon>
        <taxon>Malvales</taxon>
        <taxon>Malvaceae</taxon>
        <taxon>Malvoideae</taxon>
        <taxon>Gossypium</taxon>
    </lineage>
</organism>
<accession>A0A7J8PX45</accession>
<keyword evidence="4" id="KW-0653">Protein transport</keyword>
<evidence type="ECO:0000256" key="4">
    <source>
        <dbReference type="ARBA" id="ARBA00022927"/>
    </source>
</evidence>
<keyword evidence="5 10" id="KW-1133">Transmembrane helix</keyword>
<dbReference type="GO" id="GO:0016020">
    <property type="term" value="C:membrane"/>
    <property type="evidence" value="ECO:0007669"/>
    <property type="project" value="InterPro"/>
</dbReference>
<evidence type="ECO:0000256" key="2">
    <source>
        <dbReference type="ARBA" id="ARBA00022448"/>
    </source>
</evidence>
<dbReference type="EMBL" id="JABEZZ010000009">
    <property type="protein sequence ID" value="MBA0593859.1"/>
    <property type="molecule type" value="Genomic_DNA"/>
</dbReference>
<evidence type="ECO:0000256" key="9">
    <source>
        <dbReference type="SAM" id="MobiDB-lite"/>
    </source>
</evidence>
<dbReference type="GO" id="GO:0048193">
    <property type="term" value="P:Golgi vesicle transport"/>
    <property type="evidence" value="ECO:0007669"/>
    <property type="project" value="InterPro"/>
</dbReference>
<dbReference type="FunFam" id="1.20.58.90:FF:000004">
    <property type="entry name" value="Syntaxin 10"/>
    <property type="match status" value="1"/>
</dbReference>
<feature type="transmembrane region" description="Helical" evidence="10">
    <location>
        <begin position="327"/>
        <end position="353"/>
    </location>
</feature>
<keyword evidence="3 10" id="KW-0812">Transmembrane</keyword>
<gene>
    <name evidence="12" type="ORF">Gorai_010787</name>
</gene>
<dbReference type="GO" id="GO:0015031">
    <property type="term" value="P:protein transport"/>
    <property type="evidence" value="ECO:0007669"/>
    <property type="project" value="UniProtKB-KW"/>
</dbReference>
<dbReference type="PANTHER" id="PTHR34949:SF3">
    <property type="entry name" value="OS08G0244100 PROTEIN"/>
    <property type="match status" value="1"/>
</dbReference>
<evidence type="ECO:0000259" key="11">
    <source>
        <dbReference type="Pfam" id="PF09177"/>
    </source>
</evidence>
<comment type="similarity">
    <text evidence="1">Belongs to the syntaxin family.</text>
</comment>
<comment type="caution">
    <text evidence="12">The sequence shown here is derived from an EMBL/GenBank/DDBJ whole genome shotgun (WGS) entry which is preliminary data.</text>
</comment>
<name>A0A7J8PX45_GOSRA</name>
<proteinExistence type="inferred from homology"/>
<evidence type="ECO:0000313" key="12">
    <source>
        <dbReference type="EMBL" id="MBA0593859.1"/>
    </source>
</evidence>
<dbReference type="CDD" id="cd21442">
    <property type="entry name" value="SNARE_NTD_STX6-like"/>
    <property type="match status" value="1"/>
</dbReference>
<evidence type="ECO:0000313" key="13">
    <source>
        <dbReference type="Proteomes" id="UP000593578"/>
    </source>
</evidence>
<dbReference type="AlphaFoldDB" id="A0A7J8PX45"/>
<reference evidence="12 13" key="1">
    <citation type="journal article" date="2019" name="Genome Biol. Evol.">
        <title>Insights into the evolution of the New World diploid cottons (Gossypium, subgenus Houzingenia) based on genome sequencing.</title>
        <authorList>
            <person name="Grover C.E."/>
            <person name="Arick M.A. 2nd"/>
            <person name="Thrash A."/>
            <person name="Conover J.L."/>
            <person name="Sanders W.S."/>
            <person name="Peterson D.G."/>
            <person name="Frelichowski J.E."/>
            <person name="Scheffler J.A."/>
            <person name="Scheffler B.E."/>
            <person name="Wendel J.F."/>
        </authorList>
    </citation>
    <scope>NUCLEOTIDE SEQUENCE [LARGE SCALE GENOMIC DNA]</scope>
    <source>
        <strain evidence="12">8</strain>
        <tissue evidence="12">Leaf</tissue>
    </source>
</reference>
<keyword evidence="6" id="KW-0333">Golgi apparatus</keyword>
<feature type="domain" description="Syntaxin 6/10/61 N-terminal" evidence="11">
    <location>
        <begin position="13"/>
        <end position="104"/>
    </location>
</feature>
<evidence type="ECO:0000256" key="5">
    <source>
        <dbReference type="ARBA" id="ARBA00022989"/>
    </source>
</evidence>
<evidence type="ECO:0000256" key="7">
    <source>
        <dbReference type="ARBA" id="ARBA00023136"/>
    </source>
</evidence>
<evidence type="ECO:0000256" key="10">
    <source>
        <dbReference type="SAM" id="Phobius"/>
    </source>
</evidence>
<evidence type="ECO:0000256" key="8">
    <source>
        <dbReference type="ARBA" id="ARBA00037801"/>
    </source>
</evidence>
<feature type="compositionally biased region" description="Polar residues" evidence="9">
    <location>
        <begin position="205"/>
        <end position="218"/>
    </location>
</feature>
<evidence type="ECO:0000256" key="1">
    <source>
        <dbReference type="ARBA" id="ARBA00009063"/>
    </source>
</evidence>
<sequence length="373" mass="42416">MMVVNSFDLWQKDAFFSAAEEVQESADVMESVYRMWIKEMREGQKSSDTAELCRGLQTALGTAKWQLEEFERAIRLSRGHGCDDNRASRHKQFVAAIESQICRVEAALKDAIIEEGKQPLRWVDLDKQECDDLAMFLSGTSPSLQQSMENTLLVNSHRRKDTNPNINATCYRNMPEVKSLNDFGKDVECLIDVEDEQSSGKTDDVSSGQDRTTGTRRTWSTPNFGSLKIVIADEYADRNQMRSGMEATPKEKGSKPFFKTITKSSALAVSLFIATQTRFNGSHLSNRCWMIYVLRARESIVDNSCDGGSLPVVFKMLWSWLIQELDVILYLLAIYSVNALVVRCVCTYIYAFLQEYFVTWTLTLQCELKLHSS</sequence>
<dbReference type="InterPro" id="IPR015260">
    <property type="entry name" value="Syntaxin-6/10/61_N"/>
</dbReference>
<keyword evidence="7 10" id="KW-0472">Membrane</keyword>
<evidence type="ECO:0000256" key="3">
    <source>
        <dbReference type="ARBA" id="ARBA00022692"/>
    </source>
</evidence>
<protein>
    <recommendedName>
        <fullName evidence="11">Syntaxin 6/10/61 N-terminal domain-containing protein</fullName>
    </recommendedName>
</protein>
<dbReference type="PANTHER" id="PTHR34949">
    <property type="entry name" value="OS05G0443700 PROTEIN"/>
    <property type="match status" value="1"/>
</dbReference>
<dbReference type="Pfam" id="PF09177">
    <property type="entry name" value="STX6_10_61_N"/>
    <property type="match status" value="1"/>
</dbReference>
<dbReference type="SUPFAM" id="SSF47661">
    <property type="entry name" value="t-snare proteins"/>
    <property type="match status" value="1"/>
</dbReference>
<comment type="subcellular location">
    <subcellularLocation>
        <location evidence="8">Golgi apparatus</location>
        <location evidence="8">trans-Golgi network membrane</location>
        <topology evidence="8">Single-pass type IV membrane protein</topology>
    </subcellularLocation>
</comment>
<dbReference type="Gene3D" id="1.20.58.90">
    <property type="match status" value="1"/>
</dbReference>
<keyword evidence="2" id="KW-0813">Transport</keyword>
<dbReference type="InterPro" id="IPR010989">
    <property type="entry name" value="SNARE"/>
</dbReference>
<feature type="region of interest" description="Disordered" evidence="9">
    <location>
        <begin position="198"/>
        <end position="218"/>
    </location>
</feature>
<evidence type="ECO:0000256" key="6">
    <source>
        <dbReference type="ARBA" id="ARBA00023034"/>
    </source>
</evidence>
<dbReference type="GO" id="GO:0005794">
    <property type="term" value="C:Golgi apparatus"/>
    <property type="evidence" value="ECO:0007669"/>
    <property type="project" value="UniProtKB-SubCell"/>
</dbReference>
<dbReference type="Proteomes" id="UP000593578">
    <property type="component" value="Unassembled WGS sequence"/>
</dbReference>